<evidence type="ECO:0000313" key="15">
    <source>
        <dbReference type="EMBL" id="MBO8429351.1"/>
    </source>
</evidence>
<evidence type="ECO:0000256" key="2">
    <source>
        <dbReference type="ARBA" id="ARBA00004979"/>
    </source>
</evidence>
<dbReference type="GO" id="GO:0009088">
    <property type="term" value="P:threonine biosynthetic process"/>
    <property type="evidence" value="ECO:0007669"/>
    <property type="project" value="UniProtKB-UniRule"/>
</dbReference>
<dbReference type="Pfam" id="PF14821">
    <property type="entry name" value="Thr_synth_N"/>
    <property type="match status" value="1"/>
</dbReference>
<dbReference type="InterPro" id="IPR029144">
    <property type="entry name" value="Thr_synth_N"/>
</dbReference>
<protein>
    <recommendedName>
        <fullName evidence="5 11">Threonine synthase</fullName>
        <ecNumber evidence="4 11">4.2.3.1</ecNumber>
    </recommendedName>
</protein>
<dbReference type="Gene3D" id="3.40.50.1100">
    <property type="match status" value="2"/>
</dbReference>
<evidence type="ECO:0000256" key="3">
    <source>
        <dbReference type="ARBA" id="ARBA00005517"/>
    </source>
</evidence>
<comment type="similarity">
    <text evidence="3">Belongs to the threonine synthase family.</text>
</comment>
<evidence type="ECO:0000256" key="8">
    <source>
        <dbReference type="ARBA" id="ARBA00022898"/>
    </source>
</evidence>
<dbReference type="GO" id="GO:0030170">
    <property type="term" value="F:pyridoxal phosphate binding"/>
    <property type="evidence" value="ECO:0007669"/>
    <property type="project" value="InterPro"/>
</dbReference>
<feature type="domain" description="Tryptophan synthase beta chain-like PALP" evidence="13">
    <location>
        <begin position="94"/>
        <end position="385"/>
    </location>
</feature>
<evidence type="ECO:0000256" key="12">
    <source>
        <dbReference type="PIRSR" id="PIRSR604450-51"/>
    </source>
</evidence>
<evidence type="ECO:0000256" key="6">
    <source>
        <dbReference type="ARBA" id="ARBA00022605"/>
    </source>
</evidence>
<sequence>MKFYSTRDNKTLYSLREAAFMGLAPDGGLFMPEHVPQIDMKQIFSLCGSSFADMAVYIMEKFFGDSLDRPQIEEAMQKALHFEIPLRKVGIADNGMPLYTLELFHGPTCAFKDVGAGCMGQILRALQHDRKERLTILTATSGDTGSAVARGFYQIDGTDVVVLFPKGKVSPLQECQMTTLGKNVHAVKVNGTFDDCQRLVKEIFNNKELRNRINVTSANSINLLRWLPQSLYYFYGYWQWAKAEHPEYKGEGNAPQVIFVVPSGNYGNISAGMLARKMGLPVKGFVAASNANDIIPQYLKSGVYSPRPSVQTIANAMDVGNPSNYERILNLYGNSYDAICADTDGFSCNDDQIRAGVLELYRKYGYISCPHSAAGYNAVKDYAERSSEREMIWLSTAHPAKFTEVIEPVIGCKVEIPQRLARLLTLKESYTEMEPDSKNLEKFLTSL</sequence>
<comment type="pathway">
    <text evidence="2">Amino-acid biosynthesis; L-threonine biosynthesis; L-threonine from L-aspartate: step 5/5.</text>
</comment>
<keyword evidence="6" id="KW-0028">Amino-acid biosynthesis</keyword>
<dbReference type="InterPro" id="IPR037158">
    <property type="entry name" value="Thr_synth_N_sf"/>
</dbReference>
<dbReference type="GO" id="GO:0004795">
    <property type="term" value="F:threonine synthase activity"/>
    <property type="evidence" value="ECO:0007669"/>
    <property type="project" value="UniProtKB-UniRule"/>
</dbReference>
<dbReference type="SUPFAM" id="SSF53686">
    <property type="entry name" value="Tryptophan synthase beta subunit-like PLP-dependent enzymes"/>
    <property type="match status" value="1"/>
</dbReference>
<keyword evidence="8 12" id="KW-0663">Pyridoxal phosphate</keyword>
<dbReference type="Proteomes" id="UP000823635">
    <property type="component" value="Unassembled WGS sequence"/>
</dbReference>
<dbReference type="InterPro" id="IPR004450">
    <property type="entry name" value="Thr_synthase-like"/>
</dbReference>
<dbReference type="AlphaFoldDB" id="A0A9D9GY46"/>
<comment type="catalytic activity">
    <reaction evidence="10">
        <text>O-phospho-L-homoserine + H2O = L-threonine + phosphate</text>
        <dbReference type="Rhea" id="RHEA:10840"/>
        <dbReference type="ChEBI" id="CHEBI:15377"/>
        <dbReference type="ChEBI" id="CHEBI:43474"/>
        <dbReference type="ChEBI" id="CHEBI:57590"/>
        <dbReference type="ChEBI" id="CHEBI:57926"/>
        <dbReference type="EC" id="4.2.3.1"/>
    </reaction>
</comment>
<evidence type="ECO:0000256" key="4">
    <source>
        <dbReference type="ARBA" id="ARBA00013028"/>
    </source>
</evidence>
<keyword evidence="7" id="KW-0791">Threonine biosynthesis</keyword>
<accession>A0A9D9GY46</accession>
<evidence type="ECO:0000256" key="1">
    <source>
        <dbReference type="ARBA" id="ARBA00001933"/>
    </source>
</evidence>
<evidence type="ECO:0000256" key="10">
    <source>
        <dbReference type="ARBA" id="ARBA00049144"/>
    </source>
</evidence>
<evidence type="ECO:0000259" key="13">
    <source>
        <dbReference type="Pfam" id="PF00291"/>
    </source>
</evidence>
<comment type="caution">
    <text evidence="15">The sequence shown here is derived from an EMBL/GenBank/DDBJ whole genome shotgun (WGS) entry which is preliminary data.</text>
</comment>
<dbReference type="Gene3D" id="3.90.1380.10">
    <property type="entry name" value="Threonine synthase, N-terminal domain"/>
    <property type="match status" value="1"/>
</dbReference>
<dbReference type="EC" id="4.2.3.1" evidence="4 11"/>
<evidence type="ECO:0000256" key="11">
    <source>
        <dbReference type="NCBIfam" id="TIGR00260"/>
    </source>
</evidence>
<dbReference type="InterPro" id="IPR000634">
    <property type="entry name" value="Ser/Thr_deHydtase_PyrdxlP-BS"/>
</dbReference>
<dbReference type="EMBL" id="JADINB010000123">
    <property type="protein sequence ID" value="MBO8429351.1"/>
    <property type="molecule type" value="Genomic_DNA"/>
</dbReference>
<dbReference type="NCBIfam" id="TIGR00260">
    <property type="entry name" value="thrC"/>
    <property type="match status" value="1"/>
</dbReference>
<evidence type="ECO:0000256" key="5">
    <source>
        <dbReference type="ARBA" id="ARBA00018679"/>
    </source>
</evidence>
<gene>
    <name evidence="15" type="primary">thrC</name>
    <name evidence="15" type="ORF">IAC68_05430</name>
</gene>
<feature type="modified residue" description="N6-(pyridoxal phosphate)lysine" evidence="12">
    <location>
        <position position="112"/>
    </location>
</feature>
<dbReference type="InterPro" id="IPR051166">
    <property type="entry name" value="Threonine_Synthase"/>
</dbReference>
<dbReference type="PANTHER" id="PTHR42690:SF1">
    <property type="entry name" value="THREONINE SYNTHASE-LIKE 2"/>
    <property type="match status" value="1"/>
</dbReference>
<evidence type="ECO:0000256" key="7">
    <source>
        <dbReference type="ARBA" id="ARBA00022697"/>
    </source>
</evidence>
<dbReference type="PROSITE" id="PS00165">
    <property type="entry name" value="DEHYDRATASE_SER_THR"/>
    <property type="match status" value="1"/>
</dbReference>
<dbReference type="InterPro" id="IPR001926">
    <property type="entry name" value="TrpB-like_PALP"/>
</dbReference>
<evidence type="ECO:0000256" key="9">
    <source>
        <dbReference type="ARBA" id="ARBA00023239"/>
    </source>
</evidence>
<evidence type="ECO:0000313" key="16">
    <source>
        <dbReference type="Proteomes" id="UP000823635"/>
    </source>
</evidence>
<evidence type="ECO:0000259" key="14">
    <source>
        <dbReference type="Pfam" id="PF14821"/>
    </source>
</evidence>
<reference evidence="15" key="2">
    <citation type="journal article" date="2021" name="PeerJ">
        <title>Extensive microbial diversity within the chicken gut microbiome revealed by metagenomics and culture.</title>
        <authorList>
            <person name="Gilroy R."/>
            <person name="Ravi A."/>
            <person name="Getino M."/>
            <person name="Pursley I."/>
            <person name="Horton D.L."/>
            <person name="Alikhan N.F."/>
            <person name="Baker D."/>
            <person name="Gharbi K."/>
            <person name="Hall N."/>
            <person name="Watson M."/>
            <person name="Adriaenssens E.M."/>
            <person name="Foster-Nyarko E."/>
            <person name="Jarju S."/>
            <person name="Secka A."/>
            <person name="Antonio M."/>
            <person name="Oren A."/>
            <person name="Chaudhuri R.R."/>
            <person name="La Ragione R."/>
            <person name="Hildebrand F."/>
            <person name="Pallen M.J."/>
        </authorList>
    </citation>
    <scope>NUCLEOTIDE SEQUENCE</scope>
    <source>
        <strain evidence="15">15467</strain>
    </source>
</reference>
<keyword evidence="9 15" id="KW-0456">Lyase</keyword>
<comment type="cofactor">
    <cofactor evidence="1 12">
        <name>pyridoxal 5'-phosphate</name>
        <dbReference type="ChEBI" id="CHEBI:597326"/>
    </cofactor>
</comment>
<reference evidence="15" key="1">
    <citation type="submission" date="2020-10" db="EMBL/GenBank/DDBJ databases">
        <authorList>
            <person name="Gilroy R."/>
        </authorList>
    </citation>
    <scope>NUCLEOTIDE SEQUENCE</scope>
    <source>
        <strain evidence="15">15467</strain>
    </source>
</reference>
<dbReference type="InterPro" id="IPR036052">
    <property type="entry name" value="TrpB-like_PALP_sf"/>
</dbReference>
<proteinExistence type="inferred from homology"/>
<dbReference type="PANTHER" id="PTHR42690">
    <property type="entry name" value="THREONINE SYNTHASE FAMILY MEMBER"/>
    <property type="match status" value="1"/>
</dbReference>
<dbReference type="Pfam" id="PF00291">
    <property type="entry name" value="PALP"/>
    <property type="match status" value="1"/>
</dbReference>
<organism evidence="15 16">
    <name type="scientific">Candidatus Egerieousia excrementavium</name>
    <dbReference type="NCBI Taxonomy" id="2840778"/>
    <lineage>
        <taxon>Bacteria</taxon>
        <taxon>Pseudomonadati</taxon>
        <taxon>Bacteroidota</taxon>
        <taxon>Bacteroidia</taxon>
        <taxon>Bacteroidales</taxon>
        <taxon>Candidatus Egerieousia</taxon>
    </lineage>
</organism>
<feature type="domain" description="Threonine synthase N-terminal" evidence="14">
    <location>
        <begin position="2"/>
        <end position="79"/>
    </location>
</feature>
<name>A0A9D9GY46_9BACT</name>